<dbReference type="SMART" id="SM00256">
    <property type="entry name" value="FBOX"/>
    <property type="match status" value="1"/>
</dbReference>
<dbReference type="PANTHER" id="PTHR31672:SF13">
    <property type="entry name" value="F-BOX PROTEIN CPR30-LIKE"/>
    <property type="match status" value="1"/>
</dbReference>
<reference evidence="2" key="1">
    <citation type="submission" date="2024-03" db="EMBL/GenBank/DDBJ databases">
        <title>WGS assembly of Saponaria officinalis var. Norfolk2.</title>
        <authorList>
            <person name="Jenkins J."/>
            <person name="Shu S."/>
            <person name="Grimwood J."/>
            <person name="Barry K."/>
            <person name="Goodstein D."/>
            <person name="Schmutz J."/>
            <person name="Leebens-Mack J."/>
            <person name="Osbourn A."/>
        </authorList>
    </citation>
    <scope>NUCLEOTIDE SEQUENCE [LARGE SCALE GENOMIC DNA]</scope>
    <source>
        <strain evidence="2">JIC</strain>
    </source>
</reference>
<dbReference type="EMBL" id="JBDFQZ010000013">
    <property type="protein sequence ID" value="KAK9669618.1"/>
    <property type="molecule type" value="Genomic_DNA"/>
</dbReference>
<organism evidence="2 3">
    <name type="scientific">Saponaria officinalis</name>
    <name type="common">Common soapwort</name>
    <name type="synonym">Lychnis saponaria</name>
    <dbReference type="NCBI Taxonomy" id="3572"/>
    <lineage>
        <taxon>Eukaryota</taxon>
        <taxon>Viridiplantae</taxon>
        <taxon>Streptophyta</taxon>
        <taxon>Embryophyta</taxon>
        <taxon>Tracheophyta</taxon>
        <taxon>Spermatophyta</taxon>
        <taxon>Magnoliopsida</taxon>
        <taxon>eudicotyledons</taxon>
        <taxon>Gunneridae</taxon>
        <taxon>Pentapetalae</taxon>
        <taxon>Caryophyllales</taxon>
        <taxon>Caryophyllaceae</taxon>
        <taxon>Caryophylleae</taxon>
        <taxon>Saponaria</taxon>
    </lineage>
</organism>
<dbReference type="Gene3D" id="1.20.1280.50">
    <property type="match status" value="1"/>
</dbReference>
<dbReference type="PANTHER" id="PTHR31672">
    <property type="entry name" value="BNACNNG10540D PROTEIN"/>
    <property type="match status" value="1"/>
</dbReference>
<dbReference type="InterPro" id="IPR001810">
    <property type="entry name" value="F-box_dom"/>
</dbReference>
<dbReference type="AlphaFoldDB" id="A0AAW1H5L8"/>
<dbReference type="InterPro" id="IPR036047">
    <property type="entry name" value="F-box-like_dom_sf"/>
</dbReference>
<evidence type="ECO:0000259" key="1">
    <source>
        <dbReference type="PROSITE" id="PS50181"/>
    </source>
</evidence>
<dbReference type="PROSITE" id="PS50181">
    <property type="entry name" value="FBOX"/>
    <property type="match status" value="1"/>
</dbReference>
<accession>A0AAW1H5L8</accession>
<proteinExistence type="predicted"/>
<gene>
    <name evidence="2" type="ORF">RND81_13G144000</name>
</gene>
<dbReference type="Pfam" id="PF00646">
    <property type="entry name" value="F-box"/>
    <property type="match status" value="1"/>
</dbReference>
<dbReference type="Proteomes" id="UP001443914">
    <property type="component" value="Unassembled WGS sequence"/>
</dbReference>
<comment type="caution">
    <text evidence="2">The sequence shown here is derived from an EMBL/GenBank/DDBJ whole genome shotgun (WGS) entry which is preliminary data.</text>
</comment>
<evidence type="ECO:0000313" key="2">
    <source>
        <dbReference type="EMBL" id="KAK9669618.1"/>
    </source>
</evidence>
<dbReference type="InterPro" id="IPR050796">
    <property type="entry name" value="SCF_F-box_component"/>
</dbReference>
<evidence type="ECO:0000313" key="3">
    <source>
        <dbReference type="Proteomes" id="UP001443914"/>
    </source>
</evidence>
<protein>
    <recommendedName>
        <fullName evidence="1">F-box domain-containing protein</fullName>
    </recommendedName>
</protein>
<name>A0AAW1H5L8_SAPOF</name>
<feature type="domain" description="F-box" evidence="1">
    <location>
        <begin position="6"/>
        <end position="55"/>
    </location>
</feature>
<keyword evidence="3" id="KW-1185">Reference proteome</keyword>
<sequence length="188" mass="21408">MSTLIRASFSRVPDDVMEEIFHKLHYKEVYASKLVCKDWNSVISSQKFKDKYSNYHLGNHLILLDDTNSSKSIFYTLNWYNLVDHQSISSITAPIDDPEISGINRLRLIGSYNGLVALSCHDKLILWNPLTEKYSSIKVCNVNFSNLFGLCYDCDDDVYSVVVGKNCCTQKPLTLYSFKDAGRGKALK</sequence>
<dbReference type="SUPFAM" id="SSF81383">
    <property type="entry name" value="F-box domain"/>
    <property type="match status" value="1"/>
</dbReference>